<organism evidence="6 7">
    <name type="scientific">Jannaschia aquimarina</name>
    <dbReference type="NCBI Taxonomy" id="935700"/>
    <lineage>
        <taxon>Bacteria</taxon>
        <taxon>Pseudomonadati</taxon>
        <taxon>Pseudomonadota</taxon>
        <taxon>Alphaproteobacteria</taxon>
        <taxon>Rhodobacterales</taxon>
        <taxon>Roseobacteraceae</taxon>
        <taxon>Jannaschia</taxon>
    </lineage>
</organism>
<evidence type="ECO:0000256" key="3">
    <source>
        <dbReference type="ARBA" id="ARBA00023293"/>
    </source>
</evidence>
<dbReference type="Proteomes" id="UP000032232">
    <property type="component" value="Unassembled WGS sequence"/>
</dbReference>
<dbReference type="InterPro" id="IPR042463">
    <property type="entry name" value="HNOB_dom_associated_sf"/>
</dbReference>
<dbReference type="InterPro" id="IPR011645">
    <property type="entry name" value="HNOB_dom_associated"/>
</dbReference>
<keyword evidence="3" id="KW-0141">cGMP biosynthesis</keyword>
<dbReference type="GO" id="GO:0004383">
    <property type="term" value="F:guanylate cyclase activity"/>
    <property type="evidence" value="ECO:0007669"/>
    <property type="project" value="UniProtKB-EC"/>
</dbReference>
<dbReference type="RefSeq" id="WP_052500928.1">
    <property type="nucleotide sequence ID" value="NZ_FZPF01000004.1"/>
</dbReference>
<dbReference type="InterPro" id="IPR000160">
    <property type="entry name" value="GGDEF_dom"/>
</dbReference>
<evidence type="ECO:0000256" key="2">
    <source>
        <dbReference type="ARBA" id="ARBA00022741"/>
    </source>
</evidence>
<evidence type="ECO:0000313" key="7">
    <source>
        <dbReference type="Proteomes" id="UP000032232"/>
    </source>
</evidence>
<keyword evidence="2" id="KW-0547">Nucleotide-binding</keyword>
<dbReference type="EMBL" id="JYFE01000041">
    <property type="protein sequence ID" value="KIT16049.1"/>
    <property type="molecule type" value="Genomic_DNA"/>
</dbReference>
<feature type="region of interest" description="Disordered" evidence="4">
    <location>
        <begin position="330"/>
        <end position="393"/>
    </location>
</feature>
<dbReference type="AlphaFoldDB" id="A0A0D1EEB6"/>
<evidence type="ECO:0000259" key="5">
    <source>
        <dbReference type="PROSITE" id="PS50887"/>
    </source>
</evidence>
<dbReference type="Gene3D" id="3.30.450.260">
    <property type="entry name" value="Haem NO binding associated domain"/>
    <property type="match status" value="1"/>
</dbReference>
<dbReference type="Gene3D" id="3.30.70.270">
    <property type="match status" value="1"/>
</dbReference>
<proteinExistence type="predicted"/>
<dbReference type="InterPro" id="IPR052163">
    <property type="entry name" value="DGC-Regulatory_Protein"/>
</dbReference>
<comment type="caution">
    <text evidence="6">The sequence shown here is derived from an EMBL/GenBank/DDBJ whole genome shotgun (WGS) entry which is preliminary data.</text>
</comment>
<dbReference type="Pfam" id="PF07701">
    <property type="entry name" value="HNOBA"/>
    <property type="match status" value="1"/>
</dbReference>
<dbReference type="PANTHER" id="PTHR46663">
    <property type="entry name" value="DIGUANYLATE CYCLASE DGCT-RELATED"/>
    <property type="match status" value="1"/>
</dbReference>
<dbReference type="PANTHER" id="PTHR46663:SF2">
    <property type="entry name" value="GGDEF DOMAIN-CONTAINING PROTEIN"/>
    <property type="match status" value="1"/>
</dbReference>
<protein>
    <recommendedName>
        <fullName evidence="1">guanylate cyclase</fullName>
        <ecNumber evidence="1">4.6.1.2</ecNumber>
    </recommendedName>
</protein>
<dbReference type="InterPro" id="IPR043128">
    <property type="entry name" value="Rev_trsase/Diguanyl_cyclase"/>
</dbReference>
<dbReference type="SMART" id="SM00267">
    <property type="entry name" value="GGDEF"/>
    <property type="match status" value="1"/>
</dbReference>
<reference evidence="6 7" key="1">
    <citation type="submission" date="2015-02" db="EMBL/GenBank/DDBJ databases">
        <title>Genome Sequence of Jannaschia aquimarina DSM28248, a member of the Roseobacter clade.</title>
        <authorList>
            <person name="Voget S."/>
            <person name="Daniel R."/>
        </authorList>
    </citation>
    <scope>NUCLEOTIDE SEQUENCE [LARGE SCALE GENOMIC DNA]</scope>
    <source>
        <strain evidence="6 7">GSW-M26</strain>
    </source>
</reference>
<dbReference type="OrthoDB" id="9812260at2"/>
<dbReference type="InterPro" id="IPR029787">
    <property type="entry name" value="Nucleotide_cyclase"/>
</dbReference>
<dbReference type="CDD" id="cd01949">
    <property type="entry name" value="GGDEF"/>
    <property type="match status" value="1"/>
</dbReference>
<accession>A0A0D1EEB6</accession>
<evidence type="ECO:0000256" key="1">
    <source>
        <dbReference type="ARBA" id="ARBA00012202"/>
    </source>
</evidence>
<keyword evidence="7" id="KW-1185">Reference proteome</keyword>
<sequence>MKGVRIDERALAMLMPLHLIFDNAGRIRAMGPALSSIAGTVTGRRLSDVVTFRRPQLKGDPEDVLAHPDRRLMIDLKTKDNGEPQRMRAMVVPLAQGGGLLQLGFGPDLTAAIRRHGLTAGDFSAVDPVMEVLYLLESQVLIRAELADVIARRERDHAIAAEEAATDRLTGLRNRRAMDRRLDELVSGGVGFGLMHLDLDHFKAVNDTLGHAAGDEVLERVARILREETRKGDLVARVGGDEFVLLIENCSDRKLMARIAKRILRRLAQPIPTCGQVCHISGSIGIVSSAGYTRVEAARLLSDADSALYVSKRSGRATFTFHGVDPDAAADRSGAPIDRRAGNAKRERVDDALPDGLKEPAARSTRVAAASKAGRVRRAAEVDTPPAAEVGRS</sequence>
<evidence type="ECO:0000256" key="4">
    <source>
        <dbReference type="SAM" id="MobiDB-lite"/>
    </source>
</evidence>
<dbReference type="PROSITE" id="PS50887">
    <property type="entry name" value="GGDEF"/>
    <property type="match status" value="1"/>
</dbReference>
<dbReference type="NCBIfam" id="TIGR00254">
    <property type="entry name" value="GGDEF"/>
    <property type="match status" value="1"/>
</dbReference>
<dbReference type="STRING" id="935700.jaqu_23200"/>
<gene>
    <name evidence="6" type="primary">pleD_2</name>
    <name evidence="6" type="ORF">jaqu_23200</name>
</gene>
<feature type="domain" description="GGDEF" evidence="5">
    <location>
        <begin position="190"/>
        <end position="324"/>
    </location>
</feature>
<feature type="compositionally biased region" description="Basic and acidic residues" evidence="4">
    <location>
        <begin position="337"/>
        <end position="361"/>
    </location>
</feature>
<dbReference type="EC" id="4.6.1.2" evidence="1"/>
<dbReference type="GO" id="GO:0000166">
    <property type="term" value="F:nucleotide binding"/>
    <property type="evidence" value="ECO:0007669"/>
    <property type="project" value="UniProtKB-KW"/>
</dbReference>
<name>A0A0D1EEB6_9RHOB</name>
<dbReference type="PATRIC" id="fig|935700.4.peg.2388"/>
<dbReference type="Pfam" id="PF00990">
    <property type="entry name" value="GGDEF"/>
    <property type="match status" value="1"/>
</dbReference>
<dbReference type="SUPFAM" id="SSF55073">
    <property type="entry name" value="Nucleotide cyclase"/>
    <property type="match status" value="1"/>
</dbReference>
<evidence type="ECO:0000313" key="6">
    <source>
        <dbReference type="EMBL" id="KIT16049.1"/>
    </source>
</evidence>